<feature type="domain" description="RNA polymerase sigma factor 54 DNA-binding" evidence="9">
    <location>
        <begin position="305"/>
        <end position="463"/>
    </location>
</feature>
<keyword evidence="6" id="KW-0731">Sigma factor</keyword>
<dbReference type="AlphaFoldDB" id="A0A1Y3UET4"/>
<name>A0A1Y3UET4_9FIRM</name>
<evidence type="ECO:0000259" key="9">
    <source>
        <dbReference type="Pfam" id="PF04552"/>
    </source>
</evidence>
<keyword evidence="8" id="KW-0804">Transcription</keyword>
<evidence type="ECO:0000256" key="6">
    <source>
        <dbReference type="ARBA" id="ARBA00023082"/>
    </source>
</evidence>
<keyword evidence="5" id="KW-0805">Transcription regulation</keyword>
<evidence type="ECO:0000256" key="2">
    <source>
        <dbReference type="ARBA" id="ARBA00022478"/>
    </source>
</evidence>
<dbReference type="GO" id="GO:0006352">
    <property type="term" value="P:DNA-templated transcription initiation"/>
    <property type="evidence" value="ECO:0007669"/>
    <property type="project" value="InterPro"/>
</dbReference>
<dbReference type="Pfam" id="PF04552">
    <property type="entry name" value="Sigma54_DBD"/>
    <property type="match status" value="1"/>
</dbReference>
<protein>
    <submittedName>
        <fullName evidence="11">RNA polymerase sigma-54 factor</fullName>
    </submittedName>
</protein>
<evidence type="ECO:0000256" key="8">
    <source>
        <dbReference type="ARBA" id="ARBA00023163"/>
    </source>
</evidence>
<dbReference type="InterPro" id="IPR007046">
    <property type="entry name" value="RNA_pol_sigma_54_core-bd"/>
</dbReference>
<organism evidence="11 12">
    <name type="scientific">Anaerotignum lactatifermentans</name>
    <dbReference type="NCBI Taxonomy" id="160404"/>
    <lineage>
        <taxon>Bacteria</taxon>
        <taxon>Bacillati</taxon>
        <taxon>Bacillota</taxon>
        <taxon>Clostridia</taxon>
        <taxon>Lachnospirales</taxon>
        <taxon>Anaerotignaceae</taxon>
        <taxon>Anaerotignum</taxon>
    </lineage>
</organism>
<dbReference type="InterPro" id="IPR000394">
    <property type="entry name" value="RNA_pol_sigma_54"/>
</dbReference>
<evidence type="ECO:0000313" key="12">
    <source>
        <dbReference type="Proteomes" id="UP000195455"/>
    </source>
</evidence>
<dbReference type="InterPro" id="IPR007634">
    <property type="entry name" value="RNA_pol_sigma_54_DNA-bd"/>
</dbReference>
<dbReference type="GO" id="GO:0001216">
    <property type="term" value="F:DNA-binding transcription activator activity"/>
    <property type="evidence" value="ECO:0007669"/>
    <property type="project" value="InterPro"/>
</dbReference>
<dbReference type="GO" id="GO:0016779">
    <property type="term" value="F:nucleotidyltransferase activity"/>
    <property type="evidence" value="ECO:0007669"/>
    <property type="project" value="UniProtKB-KW"/>
</dbReference>
<keyword evidence="4" id="KW-0548">Nucleotidyltransferase</keyword>
<dbReference type="NCBIfam" id="TIGR02395">
    <property type="entry name" value="rpoN_sigma"/>
    <property type="match status" value="1"/>
</dbReference>
<sequence>MKSKYRGKEAEDMDLSLQIQQKQILSQRMQQSVEILQMNTLALSEYIREVAEENPLLDWSEERPLLPEDEKLLQKLEWLQESDEQNRGFYQTEMDNEKEREDLHYGKKEAQSLREYLLFQIHLLPVCEKEKKVLSFLAESTEESGYLETDALEAAMERYHLDEQRAEEILGHLQKLDPPGVGARDLKECLKIQLMQKGASVAAQNIVENYLADIAKNRISYIAKKLHISMEEMADALAEIRSCAPKPGSGFANDRPVEYVVPDVFVERRGGELLVSVNSSLVPRLFISPSYRQILKDDPCKETKEYVAQKLRQAEWAVQCVGRRESTLLETAKQIVAVQREFFLSPHGALKPLRMVDVAEKMQVHESTISRAVKDKYLQCDKGVFALGDFFSKAVVTDGNQSVSASSVQKQLADIIDREDKTHPLSDRELTEKLVAQGVQISRRTVAKYREAMGIPGASGRKQY</sequence>
<comment type="similarity">
    <text evidence="1">Belongs to the sigma-54 factor family.</text>
</comment>
<proteinExistence type="inferred from homology"/>
<evidence type="ECO:0000256" key="4">
    <source>
        <dbReference type="ARBA" id="ARBA00022695"/>
    </source>
</evidence>
<evidence type="ECO:0000313" key="11">
    <source>
        <dbReference type="EMBL" id="OUN45668.1"/>
    </source>
</evidence>
<keyword evidence="3" id="KW-0808">Transferase</keyword>
<dbReference type="InterPro" id="IPR038709">
    <property type="entry name" value="RpoN_core-bd_sf"/>
</dbReference>
<keyword evidence="2" id="KW-0240">DNA-directed RNA polymerase</keyword>
<reference evidence="12" key="1">
    <citation type="submission" date="2017-04" db="EMBL/GenBank/DDBJ databases">
        <title>Function of individual gut microbiota members based on whole genome sequencing of pure cultures obtained from chicken caecum.</title>
        <authorList>
            <person name="Medvecky M."/>
            <person name="Cejkova D."/>
            <person name="Polansky O."/>
            <person name="Karasova D."/>
            <person name="Kubasova T."/>
            <person name="Cizek A."/>
            <person name="Rychlik I."/>
        </authorList>
    </citation>
    <scope>NUCLEOTIDE SEQUENCE [LARGE SCALE GENOMIC DNA]</scope>
    <source>
        <strain evidence="12">An75</strain>
    </source>
</reference>
<dbReference type="PANTHER" id="PTHR32248">
    <property type="entry name" value="RNA POLYMERASE SIGMA-54 FACTOR"/>
    <property type="match status" value="1"/>
</dbReference>
<dbReference type="Pfam" id="PF00309">
    <property type="entry name" value="Sigma54_AID"/>
    <property type="match status" value="1"/>
</dbReference>
<evidence type="ECO:0000259" key="10">
    <source>
        <dbReference type="Pfam" id="PF04963"/>
    </source>
</evidence>
<dbReference type="Proteomes" id="UP000195455">
    <property type="component" value="Unassembled WGS sequence"/>
</dbReference>
<dbReference type="GO" id="GO:0016987">
    <property type="term" value="F:sigma factor activity"/>
    <property type="evidence" value="ECO:0007669"/>
    <property type="project" value="UniProtKB-KW"/>
</dbReference>
<evidence type="ECO:0000256" key="5">
    <source>
        <dbReference type="ARBA" id="ARBA00023015"/>
    </source>
</evidence>
<dbReference type="GO" id="GO:0000428">
    <property type="term" value="C:DNA-directed RNA polymerase complex"/>
    <property type="evidence" value="ECO:0007669"/>
    <property type="project" value="UniProtKB-KW"/>
</dbReference>
<dbReference type="PROSITE" id="PS50044">
    <property type="entry name" value="SIGMA54_3"/>
    <property type="match status" value="1"/>
</dbReference>
<dbReference type="PROSITE" id="PS00717">
    <property type="entry name" value="SIGMA54_1"/>
    <property type="match status" value="1"/>
</dbReference>
<dbReference type="Pfam" id="PF04963">
    <property type="entry name" value="Sigma54_CBD"/>
    <property type="match status" value="1"/>
</dbReference>
<dbReference type="Gene3D" id="1.10.10.60">
    <property type="entry name" value="Homeodomain-like"/>
    <property type="match status" value="1"/>
</dbReference>
<dbReference type="PROSITE" id="PS00718">
    <property type="entry name" value="SIGMA54_2"/>
    <property type="match status" value="1"/>
</dbReference>
<keyword evidence="7" id="KW-0238">DNA-binding</keyword>
<accession>A0A1Y3UET4</accession>
<dbReference type="GO" id="GO:0003677">
    <property type="term" value="F:DNA binding"/>
    <property type="evidence" value="ECO:0007669"/>
    <property type="project" value="UniProtKB-KW"/>
</dbReference>
<gene>
    <name evidence="11" type="ORF">B5G26_01185</name>
</gene>
<dbReference type="PANTHER" id="PTHR32248:SF4">
    <property type="entry name" value="RNA POLYMERASE SIGMA-54 FACTOR"/>
    <property type="match status" value="1"/>
</dbReference>
<dbReference type="EMBL" id="NFHM01000001">
    <property type="protein sequence ID" value="OUN45668.1"/>
    <property type="molecule type" value="Genomic_DNA"/>
</dbReference>
<dbReference type="PRINTS" id="PR00045">
    <property type="entry name" value="SIGMA54FCT"/>
</dbReference>
<feature type="domain" description="RNA polymerase sigma factor 54 core-binding" evidence="10">
    <location>
        <begin position="108"/>
        <end position="291"/>
    </location>
</feature>
<dbReference type="Gene3D" id="1.10.10.1330">
    <property type="entry name" value="RNA polymerase sigma-54 factor, core-binding domain"/>
    <property type="match status" value="1"/>
</dbReference>
<evidence type="ECO:0000256" key="1">
    <source>
        <dbReference type="ARBA" id="ARBA00008798"/>
    </source>
</evidence>
<evidence type="ECO:0000256" key="3">
    <source>
        <dbReference type="ARBA" id="ARBA00022679"/>
    </source>
</evidence>
<dbReference type="PIRSF" id="PIRSF000774">
    <property type="entry name" value="RpoN"/>
    <property type="match status" value="1"/>
</dbReference>
<comment type="caution">
    <text evidence="11">The sequence shown here is derived from an EMBL/GenBank/DDBJ whole genome shotgun (WGS) entry which is preliminary data.</text>
</comment>
<evidence type="ECO:0000256" key="7">
    <source>
        <dbReference type="ARBA" id="ARBA00023125"/>
    </source>
</evidence>